<comment type="caution">
    <text evidence="10">The sequence shown here is derived from an EMBL/GenBank/DDBJ whole genome shotgun (WGS) entry which is preliminary data.</text>
</comment>
<evidence type="ECO:0000256" key="5">
    <source>
        <dbReference type="ARBA" id="ARBA00023027"/>
    </source>
</evidence>
<dbReference type="EMBL" id="CAJNNV010000004">
    <property type="protein sequence ID" value="CAE8580990.1"/>
    <property type="molecule type" value="Genomic_DNA"/>
</dbReference>
<feature type="compositionally biased region" description="Basic and acidic residues" evidence="8">
    <location>
        <begin position="862"/>
        <end position="871"/>
    </location>
</feature>
<dbReference type="PANTHER" id="PTHR11085:SF6">
    <property type="entry name" value="NAD-DEPENDENT PROTEIN DEACETYLASE SIRTUIN-2"/>
    <property type="match status" value="1"/>
</dbReference>
<gene>
    <name evidence="10" type="ORF">PGLA1383_LOCUS23</name>
</gene>
<comment type="caution">
    <text evidence="6">Lacks conserved residue(s) required for the propagation of feature annotation.</text>
</comment>
<dbReference type="InterPro" id="IPR050134">
    <property type="entry name" value="NAD-dep_sirtuin_deacylases"/>
</dbReference>
<feature type="region of interest" description="Disordered" evidence="8">
    <location>
        <begin position="862"/>
        <end position="891"/>
    </location>
</feature>
<dbReference type="OrthoDB" id="420264at2759"/>
<evidence type="ECO:0000313" key="11">
    <source>
        <dbReference type="Proteomes" id="UP000654075"/>
    </source>
</evidence>
<dbReference type="Gene3D" id="3.30.1600.10">
    <property type="entry name" value="SIR2/SIRT2 'Small Domain"/>
    <property type="match status" value="1"/>
</dbReference>
<keyword evidence="2" id="KW-0808">Transferase</keyword>
<dbReference type="Gene3D" id="3.40.50.1220">
    <property type="entry name" value="TPP-binding domain"/>
    <property type="match status" value="1"/>
</dbReference>
<comment type="cofactor">
    <cofactor evidence="1">
        <name>Zn(2+)</name>
        <dbReference type="ChEBI" id="CHEBI:29105"/>
    </cofactor>
</comment>
<proteinExistence type="predicted"/>
<keyword evidence="4" id="KW-0862">Zinc</keyword>
<evidence type="ECO:0000256" key="7">
    <source>
        <dbReference type="SAM" id="Coils"/>
    </source>
</evidence>
<dbReference type="GO" id="GO:0070403">
    <property type="term" value="F:NAD+ binding"/>
    <property type="evidence" value="ECO:0007669"/>
    <property type="project" value="InterPro"/>
</dbReference>
<feature type="coiled-coil region" evidence="7">
    <location>
        <begin position="17"/>
        <end position="51"/>
    </location>
</feature>
<name>A0A813D2R5_POLGL</name>
<dbReference type="InterPro" id="IPR029035">
    <property type="entry name" value="DHS-like_NAD/FAD-binding_dom"/>
</dbReference>
<accession>A0A813D2R5</accession>
<keyword evidence="5" id="KW-0520">NAD</keyword>
<evidence type="ECO:0000256" key="3">
    <source>
        <dbReference type="ARBA" id="ARBA00022723"/>
    </source>
</evidence>
<dbReference type="SUPFAM" id="SSF52467">
    <property type="entry name" value="DHS-like NAD/FAD-binding domain"/>
    <property type="match status" value="1"/>
</dbReference>
<dbReference type="GO" id="GO:0005634">
    <property type="term" value="C:nucleus"/>
    <property type="evidence" value="ECO:0007669"/>
    <property type="project" value="TreeGrafter"/>
</dbReference>
<protein>
    <recommendedName>
        <fullName evidence="9">Deacetylase sirtuin-type domain-containing protein</fullName>
    </recommendedName>
</protein>
<dbReference type="InterPro" id="IPR003000">
    <property type="entry name" value="Sirtuin"/>
</dbReference>
<dbReference type="GO" id="GO:0017136">
    <property type="term" value="F:histone deacetylase activity, NAD-dependent"/>
    <property type="evidence" value="ECO:0007669"/>
    <property type="project" value="TreeGrafter"/>
</dbReference>
<dbReference type="Pfam" id="PF02146">
    <property type="entry name" value="SIR2"/>
    <property type="match status" value="1"/>
</dbReference>
<evidence type="ECO:0000313" key="10">
    <source>
        <dbReference type="EMBL" id="CAE8580990.1"/>
    </source>
</evidence>
<sequence>MSGTDIGHLRYRGKTSMRDLEANYIKKEREAKQLEEKSREKGRELDTLRHIKKEQLDQHRHEVKTVEFAVQVCSVLNDKMPCIDSQKGQKRSKRERVQNNSLSNCVFMAALTVESLHSSPGRMPCAPATTIPSTRTHWESRIEKNADGDWAISRALLKSMAPASFAPLMDTALQWDHGPSGTFTHRPIARAHITMPQCQACDLPLHLRNMARWNPQYGMILTLPFANQRNKSSVVSGHALAFYATSDRVLFIDAQQKNIDKQVRLECVQLLQELGQRLDRVWWLTVSSAQLWDAPVVAYRKQCSTSAAAVAGGSAREVTAGLAHAEDSQAEQLAVARATAAGQLRVEESSSSSVRSAVDDTAIEDLSGTSLAMQAIEDLAGASRPLPFKRQRINVKTEPTEIGCDAIPGTQVWESRAARAPEEAVRQWLVASEPTFGVLASMMSVCICMCDTKWQSKSLSPFREYTSHSCKLLANLWQAKDLCSEESESDEVHPAVLSSLDLKGIAQLIKDDKAEVCPCRACGVLIIKAALNTNHPQFHFTSEKQQPLRSVLQEDGVAAAGRYLASMEKVLPSFDLEGVAHHLKDKECKRVVVLCGAGISTSAGIPDFRSPGTGLYDNLQRFNLPRAESIFDLDYFRKRPGAFYQLARGIWPGSFSPTPAHYFIRLLHDKGVLLRCYTQNIDSLERLAGIPADKLIAAHGNFDAAHVIDTEPEVEVDIQEFKAAIDKGEKGWRALQEAKGGLVKPKIVFFGEGLPLRFNELHQADLASCDLLIVLGTSLIVEPFASLVGLASRSAPRLLVNLDTAGTCDQLPGGFRFHFQEEGKNWRDAWYQGHCNTGCQELAACLGWGADLQALLESKGEATVDRARQEPEASQPPPFKRRRNNVRPSPRNVAQAAEAIASTACLTSGGALPRSGVSAAAVGATSSGKPVRVIARQSKQSGIPGVSWRRDAVAWALYYQDHKDSDKRKCVNFVVKRNQKPGMSWEEADEAALLAAKVAREDLIKRGNMKDSTVKLSKAKFRSNFPGVYWKESGKLWVYALREKQKRLGCGTVKAKDSSEAEIFRARAEAEEKMKELTAKHGVSWGTKEVKSASELVKRKSGVPGVHWIPSECSWATLLRINGKGHYPRFRPEDETPEEVERCFQECVAAMRELKERKAREEKVEEL</sequence>
<evidence type="ECO:0000256" key="6">
    <source>
        <dbReference type="PROSITE-ProRule" id="PRU00236"/>
    </source>
</evidence>
<evidence type="ECO:0000259" key="9">
    <source>
        <dbReference type="PROSITE" id="PS50305"/>
    </source>
</evidence>
<dbReference type="InterPro" id="IPR026590">
    <property type="entry name" value="Ssirtuin_cat_dom"/>
</dbReference>
<dbReference type="AlphaFoldDB" id="A0A813D2R5"/>
<keyword evidence="3" id="KW-0479">Metal-binding</keyword>
<dbReference type="InterPro" id="IPR026591">
    <property type="entry name" value="Sirtuin_cat_small_dom_sf"/>
</dbReference>
<dbReference type="GO" id="GO:0046872">
    <property type="term" value="F:metal ion binding"/>
    <property type="evidence" value="ECO:0007669"/>
    <property type="project" value="UniProtKB-KW"/>
</dbReference>
<reference evidence="10" key="1">
    <citation type="submission" date="2021-02" db="EMBL/GenBank/DDBJ databases">
        <authorList>
            <person name="Dougan E. K."/>
            <person name="Rhodes N."/>
            <person name="Thang M."/>
            <person name="Chan C."/>
        </authorList>
    </citation>
    <scope>NUCLEOTIDE SEQUENCE</scope>
</reference>
<keyword evidence="11" id="KW-1185">Reference proteome</keyword>
<feature type="domain" description="Deacetylase sirtuin-type" evidence="9">
    <location>
        <begin position="569"/>
        <end position="849"/>
    </location>
</feature>
<dbReference type="Proteomes" id="UP000654075">
    <property type="component" value="Unassembled WGS sequence"/>
</dbReference>
<organism evidence="10 11">
    <name type="scientific">Polarella glacialis</name>
    <name type="common">Dinoflagellate</name>
    <dbReference type="NCBI Taxonomy" id="89957"/>
    <lineage>
        <taxon>Eukaryota</taxon>
        <taxon>Sar</taxon>
        <taxon>Alveolata</taxon>
        <taxon>Dinophyceae</taxon>
        <taxon>Suessiales</taxon>
        <taxon>Suessiaceae</taxon>
        <taxon>Polarella</taxon>
    </lineage>
</organism>
<dbReference type="PANTHER" id="PTHR11085">
    <property type="entry name" value="NAD-DEPENDENT PROTEIN DEACYLASE SIRTUIN-5, MITOCHONDRIAL-RELATED"/>
    <property type="match status" value="1"/>
</dbReference>
<dbReference type="Gene3D" id="1.20.5.2050">
    <property type="match status" value="1"/>
</dbReference>
<keyword evidence="7" id="KW-0175">Coiled coil</keyword>
<evidence type="ECO:0000256" key="4">
    <source>
        <dbReference type="ARBA" id="ARBA00022833"/>
    </source>
</evidence>
<evidence type="ECO:0000256" key="8">
    <source>
        <dbReference type="SAM" id="MobiDB-lite"/>
    </source>
</evidence>
<evidence type="ECO:0000256" key="2">
    <source>
        <dbReference type="ARBA" id="ARBA00022679"/>
    </source>
</evidence>
<evidence type="ECO:0000256" key="1">
    <source>
        <dbReference type="ARBA" id="ARBA00001947"/>
    </source>
</evidence>
<dbReference type="PROSITE" id="PS50305">
    <property type="entry name" value="SIRTUIN"/>
    <property type="match status" value="1"/>
</dbReference>